<dbReference type="EMBL" id="CACRUN010000008">
    <property type="protein sequence ID" value="VYT80046.1"/>
    <property type="molecule type" value="Genomic_DNA"/>
</dbReference>
<evidence type="ECO:0000313" key="1">
    <source>
        <dbReference type="EMBL" id="VYT80046.1"/>
    </source>
</evidence>
<dbReference type="RefSeq" id="WP_156717771.1">
    <property type="nucleotide sequence ID" value="NZ_CACRUN010000008.1"/>
</dbReference>
<sequence>MSFFDAIMSFFGGKGIPQGCQFTLSCAGQNIVLPVTPASFKVGRTYNNSTLNINAIGEINMLGKRGLQTLSFEGFFPAQKYEWSETNETNPYNLVRKIDGFATSGKPCKISISNTSISMYCTIEAFNHDEHDGTSDVYYEMTLKEYRYIKPTSEIKNDTTGLYSRIAEAPEEQAVTSYPQEHFMDTANKAVSKIMPIAEQGKKALNMYKMMVKAGKSPIGAVLKVSKRSLKMNGKEWPL</sequence>
<name>A0A6N2ZPY0_9FIRM</name>
<organism evidence="1">
    <name type="scientific">Veillonella atypica</name>
    <dbReference type="NCBI Taxonomy" id="39777"/>
    <lineage>
        <taxon>Bacteria</taxon>
        <taxon>Bacillati</taxon>
        <taxon>Bacillota</taxon>
        <taxon>Negativicutes</taxon>
        <taxon>Veillonellales</taxon>
        <taxon>Veillonellaceae</taxon>
        <taxon>Veillonella</taxon>
    </lineage>
</organism>
<proteinExistence type="predicted"/>
<reference evidence="1" key="1">
    <citation type="submission" date="2019-11" db="EMBL/GenBank/DDBJ databases">
        <authorList>
            <person name="Feng L."/>
        </authorList>
    </citation>
    <scope>NUCLEOTIDE SEQUENCE</scope>
    <source>
        <strain evidence="1">VatypicaLFYP47</strain>
    </source>
</reference>
<protein>
    <submittedName>
        <fullName evidence="1">Uncharacterized protein</fullName>
    </submittedName>
</protein>
<gene>
    <name evidence="1" type="ORF">VALFYP47_00870</name>
</gene>
<accession>A0A6N2ZPY0</accession>
<dbReference type="AlphaFoldDB" id="A0A6N2ZPY0"/>